<organism evidence="2 3">
    <name type="scientific">Agrilus planipennis</name>
    <name type="common">Emerald ash borer</name>
    <name type="synonym">Agrilus marcopoli</name>
    <dbReference type="NCBI Taxonomy" id="224129"/>
    <lineage>
        <taxon>Eukaryota</taxon>
        <taxon>Metazoa</taxon>
        <taxon>Ecdysozoa</taxon>
        <taxon>Arthropoda</taxon>
        <taxon>Hexapoda</taxon>
        <taxon>Insecta</taxon>
        <taxon>Pterygota</taxon>
        <taxon>Neoptera</taxon>
        <taxon>Endopterygota</taxon>
        <taxon>Coleoptera</taxon>
        <taxon>Polyphaga</taxon>
        <taxon>Elateriformia</taxon>
        <taxon>Buprestoidea</taxon>
        <taxon>Buprestidae</taxon>
        <taxon>Agrilinae</taxon>
        <taxon>Agrilus</taxon>
    </lineage>
</organism>
<feature type="compositionally biased region" description="Basic residues" evidence="1">
    <location>
        <begin position="48"/>
        <end position="58"/>
    </location>
</feature>
<dbReference type="RefSeq" id="XP_018335508.1">
    <property type="nucleotide sequence ID" value="XM_018480006.1"/>
</dbReference>
<feature type="compositionally biased region" description="Basic and acidic residues" evidence="1">
    <location>
        <begin position="304"/>
        <end position="328"/>
    </location>
</feature>
<name>A0A1W4XSR4_AGRPL</name>
<dbReference type="KEGG" id="apln:108744302"/>
<dbReference type="GO" id="GO:0005730">
    <property type="term" value="C:nucleolus"/>
    <property type="evidence" value="ECO:0007669"/>
    <property type="project" value="TreeGrafter"/>
</dbReference>
<keyword evidence="2" id="KW-1185">Reference proteome</keyword>
<reference evidence="3" key="1">
    <citation type="submission" date="2025-08" db="UniProtKB">
        <authorList>
            <consortium name="RefSeq"/>
        </authorList>
    </citation>
    <scope>IDENTIFICATION</scope>
    <source>
        <tissue evidence="3">Entire body</tissue>
    </source>
</reference>
<feature type="region of interest" description="Disordered" evidence="1">
    <location>
        <begin position="140"/>
        <end position="160"/>
    </location>
</feature>
<dbReference type="GeneID" id="108744302"/>
<feature type="region of interest" description="Disordered" evidence="1">
    <location>
        <begin position="195"/>
        <end position="241"/>
    </location>
</feature>
<proteinExistence type="predicted"/>
<evidence type="ECO:0000313" key="3">
    <source>
        <dbReference type="RefSeq" id="XP_018335508.1"/>
    </source>
</evidence>
<protein>
    <submittedName>
        <fullName evidence="3">Uncharacterized protein LOC108744302</fullName>
    </submittedName>
</protein>
<feature type="compositionally biased region" description="Basic and acidic residues" evidence="1">
    <location>
        <begin position="205"/>
        <end position="222"/>
    </location>
</feature>
<dbReference type="PANTHER" id="PTHR46760:SF1">
    <property type="entry name" value="TRANSCRIPTION TERMINATION FACTOR 1"/>
    <property type="match status" value="1"/>
</dbReference>
<evidence type="ECO:0000313" key="2">
    <source>
        <dbReference type="Proteomes" id="UP000192223"/>
    </source>
</evidence>
<dbReference type="STRING" id="224129.A0A1W4XSR4"/>
<evidence type="ECO:0000256" key="1">
    <source>
        <dbReference type="SAM" id="MobiDB-lite"/>
    </source>
</evidence>
<dbReference type="InParanoid" id="A0A1W4XSR4"/>
<dbReference type="OrthoDB" id="5812619at2759"/>
<dbReference type="InterPro" id="IPR053078">
    <property type="entry name" value="TTF1-like"/>
</dbReference>
<feature type="region of interest" description="Disordered" evidence="1">
    <location>
        <begin position="25"/>
        <end position="99"/>
    </location>
</feature>
<dbReference type="Proteomes" id="UP000192223">
    <property type="component" value="Unplaced"/>
</dbReference>
<gene>
    <name evidence="3" type="primary">LOC108744302</name>
</gene>
<dbReference type="GO" id="GO:0006363">
    <property type="term" value="P:termination of RNA polymerase I transcription"/>
    <property type="evidence" value="ECO:0007669"/>
    <property type="project" value="TreeGrafter"/>
</dbReference>
<feature type="compositionally biased region" description="Basic and acidic residues" evidence="1">
    <location>
        <begin position="65"/>
        <end position="91"/>
    </location>
</feature>
<feature type="region of interest" description="Disordered" evidence="1">
    <location>
        <begin position="304"/>
        <end position="329"/>
    </location>
</feature>
<dbReference type="PANTHER" id="PTHR46760">
    <property type="entry name" value="TRANSCRIPTION TERMINATION FACTOR 1"/>
    <property type="match status" value="1"/>
</dbReference>
<accession>A0A1W4XSR4</accession>
<sequence>MDDILSVDILNNDFNYYSKLLQSFDSSQSSNNEVADEEKRPSKGPNSSHKKRKVKKSSKYSDGISHLKNEIQKQSLEDYSPKNERNRKDSNSAESTFSSSISIEGSFNNDLLESIKKKKRKKKKISKICEDNDLHLASQKLKDEETEKKPKKKKKHKEFSESHRVETDFISYTEIKEERCSSSSHNEIEPFDLLLDSGSNKNKSKSIEKDIGERNLNGDKRHSVINTLTTPPTKKKKKKTEKLHKILNSINTENENEFSENGREAVFNENKQCLENIKNSSNEMEEIKTMQNANVLVPTAEENIKPRKDNDSEHSNQSDFDLDNHSSDNESTIDFDDLLDKAMEQKQMEIQSFNNILRHLFIVVDWEIPEAHMFEKSITSCPRKEIQRRITLSGINIKKGAYSQKEDETIKANWEKFAEIYSIPDPKVFFLFKRKGVALLPLEERIKFAQFLGKGLTNRLLFSIYQRFKVLYSDINKGRFNKYENQIILTFLRSKLAKDNSKFSKLANVLNRDRTALAKHSEILLREHEIAEPIQWNLENMEKLLKSLLNNMGIRKVKKLKRAKISSEVWKLVSSDVHVPPKKLRYVWESKLYPRLFIKKNLDTNVVIQVILKQLYENGVSDWKLINWEALASLFPGVTPTWVNKFVRDFLRHHVPDRKEKPLKEIVKHLLSLVNNTGEFDCSFCSNLHRPLIVLKFKNGRLYKPN</sequence>
<dbReference type="AlphaFoldDB" id="A0A1W4XSR4"/>
<dbReference type="GO" id="GO:0003682">
    <property type="term" value="F:chromatin binding"/>
    <property type="evidence" value="ECO:0007669"/>
    <property type="project" value="TreeGrafter"/>
</dbReference>